<dbReference type="RefSeq" id="WP_109327950.1">
    <property type="nucleotide sequence ID" value="NZ_CP029353.1"/>
</dbReference>
<feature type="active site" description="Proton acceptor" evidence="1">
    <location>
        <position position="163"/>
    </location>
</feature>
<comment type="function">
    <text evidence="1">Specifically methylates the adenine in position 2030 of 23S rRNA.</text>
</comment>
<feature type="binding site" evidence="1">
    <location>
        <position position="99"/>
    </location>
    <ligand>
        <name>S-adenosyl-L-methionine</name>
        <dbReference type="ChEBI" id="CHEBI:59789"/>
    </ligand>
</feature>
<dbReference type="GO" id="GO:0036307">
    <property type="term" value="F:23S rRNA (adenine(2030)-N(6))-methyltransferase activity"/>
    <property type="evidence" value="ECO:0007669"/>
    <property type="project" value="UniProtKB-UniRule"/>
</dbReference>
<keyword evidence="1" id="KW-0694">RNA-binding</keyword>
<keyword evidence="1" id="KW-0949">S-adenosyl-L-methionine</keyword>
<dbReference type="GO" id="GO:0003723">
    <property type="term" value="F:RNA binding"/>
    <property type="evidence" value="ECO:0007669"/>
    <property type="project" value="UniProtKB-UniRule"/>
</dbReference>
<dbReference type="EMBL" id="CP029353">
    <property type="protein sequence ID" value="AWK87135.1"/>
    <property type="molecule type" value="Genomic_DNA"/>
</dbReference>
<dbReference type="InterPro" id="IPR029063">
    <property type="entry name" value="SAM-dependent_MTases_sf"/>
</dbReference>
<accession>A0A2S2CRT4</accession>
<dbReference type="OrthoDB" id="9791274at2"/>
<reference evidence="3" key="1">
    <citation type="submission" date="2018-05" db="EMBL/GenBank/DDBJ databases">
        <title>Azospirillum thermophila sp. nov., a novel isolated from hot spring.</title>
        <authorList>
            <person name="Zhao Z."/>
        </authorList>
    </citation>
    <scope>NUCLEOTIDE SEQUENCE [LARGE SCALE GENOMIC DNA]</scope>
    <source>
        <strain evidence="3">CFH 70021</strain>
    </source>
</reference>
<dbReference type="EC" id="2.1.1.266" evidence="1"/>
<dbReference type="Gene3D" id="3.40.50.150">
    <property type="entry name" value="Vaccinia Virus protein VP39"/>
    <property type="match status" value="1"/>
</dbReference>
<organism evidence="2 3">
    <name type="scientific">Azospirillum thermophilum</name>
    <dbReference type="NCBI Taxonomy" id="2202148"/>
    <lineage>
        <taxon>Bacteria</taxon>
        <taxon>Pseudomonadati</taxon>
        <taxon>Pseudomonadota</taxon>
        <taxon>Alphaproteobacteria</taxon>
        <taxon>Rhodospirillales</taxon>
        <taxon>Azospirillaceae</taxon>
        <taxon>Azospirillum</taxon>
    </lineage>
</organism>
<protein>
    <recommendedName>
        <fullName evidence="1">Ribosomal RNA large subunit methyltransferase J</fullName>
        <ecNumber evidence="1">2.1.1.266</ecNumber>
    </recommendedName>
    <alternativeName>
        <fullName evidence="1">23S rRNA (adenine(2030)-N6)-methyltransferase</fullName>
    </alternativeName>
    <alternativeName>
        <fullName evidence="1">23S rRNA m6A2030 methyltransferase</fullName>
    </alternativeName>
</protein>
<keyword evidence="1" id="KW-0698">rRNA processing</keyword>
<dbReference type="HAMAP" id="MF_00934">
    <property type="entry name" value="23SrRNA_methyltr_J"/>
    <property type="match status" value="1"/>
</dbReference>
<keyword evidence="1 2" id="KW-0489">Methyltransferase</keyword>
<comment type="similarity">
    <text evidence="1">Belongs to the RlmJ family.</text>
</comment>
<evidence type="ECO:0000313" key="3">
    <source>
        <dbReference type="Proteomes" id="UP000245629"/>
    </source>
</evidence>
<evidence type="ECO:0000313" key="2">
    <source>
        <dbReference type="EMBL" id="AWK87135.1"/>
    </source>
</evidence>
<feature type="binding site" evidence="1">
    <location>
        <begin position="142"/>
        <end position="143"/>
    </location>
    <ligand>
        <name>S-adenosyl-L-methionine</name>
        <dbReference type="ChEBI" id="CHEBI:59789"/>
    </ligand>
</feature>
<dbReference type="AlphaFoldDB" id="A0A2S2CRT4"/>
<name>A0A2S2CRT4_9PROT</name>
<keyword evidence="3" id="KW-1185">Reference proteome</keyword>
<feature type="binding site" evidence="1">
    <location>
        <position position="18"/>
    </location>
    <ligand>
        <name>S-adenosyl-L-methionine</name>
        <dbReference type="ChEBI" id="CHEBI:59789"/>
    </ligand>
</feature>
<dbReference type="PANTHER" id="PTHR37426:SF1">
    <property type="entry name" value="RIBOSOMAL RNA LARGE SUBUNIT METHYLTRANSFERASE J"/>
    <property type="match status" value="1"/>
</dbReference>
<dbReference type="SUPFAM" id="SSF53335">
    <property type="entry name" value="S-adenosyl-L-methionine-dependent methyltransferases"/>
    <property type="match status" value="1"/>
</dbReference>
<dbReference type="PANTHER" id="PTHR37426">
    <property type="entry name" value="RIBOSOMAL RNA LARGE SUBUNIT METHYLTRANSFERASE J"/>
    <property type="match status" value="1"/>
</dbReference>
<dbReference type="InterPro" id="IPR007473">
    <property type="entry name" value="RlmJ"/>
</dbReference>
<gene>
    <name evidence="1" type="primary">rlmJ</name>
    <name evidence="2" type="ORF">DEW08_13685</name>
</gene>
<comment type="subunit">
    <text evidence="1">Monomer.</text>
</comment>
<evidence type="ECO:0000256" key="1">
    <source>
        <dbReference type="HAMAP-Rule" id="MF_00934"/>
    </source>
</evidence>
<dbReference type="Proteomes" id="UP000245629">
    <property type="component" value="Chromosome 2"/>
</dbReference>
<comment type="catalytic activity">
    <reaction evidence="1">
        <text>adenosine(2030) in 23S rRNA + S-adenosyl-L-methionine = N(6)-methyladenosine(2030) in 23S rRNA + S-adenosyl-L-homocysteine + H(+)</text>
        <dbReference type="Rhea" id="RHEA:43736"/>
        <dbReference type="Rhea" id="RHEA-COMP:10668"/>
        <dbReference type="Rhea" id="RHEA-COMP:10669"/>
        <dbReference type="ChEBI" id="CHEBI:15378"/>
        <dbReference type="ChEBI" id="CHEBI:57856"/>
        <dbReference type="ChEBI" id="CHEBI:59789"/>
        <dbReference type="ChEBI" id="CHEBI:74411"/>
        <dbReference type="ChEBI" id="CHEBI:74449"/>
        <dbReference type="EC" id="2.1.1.266"/>
    </reaction>
</comment>
<sequence length="284" mass="31586">MNYRHIFHAGNPADVMKHAVQALILTHLRAKEAPFCVLDTHAGIGRYDLASVEAQKTLEFEEGIACLYGRPAPHPAVFPYLDAVAALNGGGALRWYPGSPRIARALMRPQDRMVLAELHPADAGTLKEEFAGDRQVAVHETDAWLALKAYLPPKEKRGLVLVDPPFEQPDEYGRMAEALAKAHRRWSTGIYALWYPIKERPAVWRFHDAIERAAIPKTLVAELTWHPEDTHLRLNGCGLVIVNPPWRLDETLREMLPALHGALPHSGGGAKVDWLVPESAEKPA</sequence>
<feature type="binding site" evidence="1">
    <location>
        <position position="163"/>
    </location>
    <ligand>
        <name>S-adenosyl-L-methionine</name>
        <dbReference type="ChEBI" id="CHEBI:59789"/>
    </ligand>
</feature>
<dbReference type="Pfam" id="PF04378">
    <property type="entry name" value="RsmJ"/>
    <property type="match status" value="1"/>
</dbReference>
<feature type="binding site" evidence="1">
    <location>
        <position position="117"/>
    </location>
    <ligand>
        <name>S-adenosyl-L-methionine</name>
        <dbReference type="ChEBI" id="CHEBI:59789"/>
    </ligand>
</feature>
<proteinExistence type="inferred from homology"/>
<feature type="site" description="Interaction with substrate rRNA" evidence="1">
    <location>
        <position position="3"/>
    </location>
</feature>
<keyword evidence="1 2" id="KW-0808">Transferase</keyword>
<dbReference type="KEGG" id="azz:DEW08_13685"/>
<dbReference type="GO" id="GO:0005829">
    <property type="term" value="C:cytosol"/>
    <property type="evidence" value="ECO:0007669"/>
    <property type="project" value="TreeGrafter"/>
</dbReference>
<dbReference type="GO" id="GO:0070475">
    <property type="term" value="P:rRNA base methylation"/>
    <property type="evidence" value="ECO:0007669"/>
    <property type="project" value="UniProtKB-UniRule"/>
</dbReference>
<feature type="binding site" evidence="1">
    <location>
        <position position="41"/>
    </location>
    <ligand>
        <name>S-adenosyl-L-methionine</name>
        <dbReference type="ChEBI" id="CHEBI:59789"/>
    </ligand>
</feature>